<evidence type="ECO:0000259" key="1">
    <source>
        <dbReference type="Pfam" id="PF01636"/>
    </source>
</evidence>
<dbReference type="Gene3D" id="3.90.1200.10">
    <property type="match status" value="1"/>
</dbReference>
<dbReference type="Proteomes" id="UP000509335">
    <property type="component" value="Chromosome"/>
</dbReference>
<gene>
    <name evidence="2" type="ORF">HXZ27_19720</name>
</gene>
<sequence>MQAFEAQQATRAAVSIGSSLGLAVHDAVVLHNSNALTLRLQPCDVLARVAPIAHQRAQLEVDVARGLAGAGSPVAALESPEVFVRGDYVVTLWTYYEPVTTQPIPKAEYVGALERLHAGLRRIDLPAPHFTDRVSAAQRLVADHARTPELAAPDRAFLAGTLARMRRAVTDSGRPEQLLHGEPHPGNLLSTRAGPLFIDFETCCRGPVEFDVAHTPDEVAGHYPGADHRLLRDCRALVLAMITAWRWDRDDQFPDGRRLGIEWLSELRSTAGGLDE</sequence>
<dbReference type="InterPro" id="IPR011009">
    <property type="entry name" value="Kinase-like_dom_sf"/>
</dbReference>
<dbReference type="EMBL" id="CP058322">
    <property type="protein sequence ID" value="QLD26162.1"/>
    <property type="molecule type" value="Genomic_DNA"/>
</dbReference>
<dbReference type="InterPro" id="IPR002575">
    <property type="entry name" value="Aminoglycoside_PTrfase"/>
</dbReference>
<proteinExistence type="predicted"/>
<dbReference type="GO" id="GO:0016740">
    <property type="term" value="F:transferase activity"/>
    <property type="evidence" value="ECO:0007669"/>
    <property type="project" value="UniProtKB-KW"/>
</dbReference>
<keyword evidence="2" id="KW-0808">Transferase</keyword>
<dbReference type="AlphaFoldDB" id="A0A7H8XQL3"/>
<organism evidence="2 3">
    <name type="scientific">Micromonospora carbonacea</name>
    <dbReference type="NCBI Taxonomy" id="47853"/>
    <lineage>
        <taxon>Bacteria</taxon>
        <taxon>Bacillati</taxon>
        <taxon>Actinomycetota</taxon>
        <taxon>Actinomycetes</taxon>
        <taxon>Micromonosporales</taxon>
        <taxon>Micromonosporaceae</taxon>
        <taxon>Micromonospora</taxon>
    </lineage>
</organism>
<accession>A0A7H8XQL3</accession>
<reference evidence="2 3" key="1">
    <citation type="submission" date="2020-07" db="EMBL/GenBank/DDBJ databases">
        <title>A bifunctional nitrone conjugated secondary metabolite targeting the ribosome.</title>
        <authorList>
            <person name="Limbrick E.M."/>
            <person name="Graf M."/>
            <person name="Derewacz D.K."/>
            <person name="Nguyen F."/>
            <person name="Spraggins J.M."/>
            <person name="Wieland M."/>
            <person name="Ynigez-Gutierrez A.E."/>
            <person name="Reisman B.J."/>
            <person name="Zinshteyn B."/>
            <person name="McCulloch K."/>
            <person name="Iverson T.M."/>
            <person name="Green R."/>
            <person name="Wilson D.N."/>
            <person name="Bachmann B.O."/>
        </authorList>
    </citation>
    <scope>NUCLEOTIDE SEQUENCE [LARGE SCALE GENOMIC DNA]</scope>
    <source>
        <strain evidence="3">aurantiaca</strain>
    </source>
</reference>
<evidence type="ECO:0000313" key="3">
    <source>
        <dbReference type="Proteomes" id="UP000509335"/>
    </source>
</evidence>
<protein>
    <submittedName>
        <fullName evidence="2">Aminoglycoside phosphotransferase family protein</fullName>
    </submittedName>
</protein>
<feature type="domain" description="Aminoglycoside phosphotransferase" evidence="1">
    <location>
        <begin position="45"/>
        <end position="215"/>
    </location>
</feature>
<name>A0A7H8XQL3_9ACTN</name>
<evidence type="ECO:0000313" key="2">
    <source>
        <dbReference type="EMBL" id="QLD26162.1"/>
    </source>
</evidence>
<dbReference type="Pfam" id="PF01636">
    <property type="entry name" value="APH"/>
    <property type="match status" value="1"/>
</dbReference>
<dbReference type="KEGG" id="mcab:HXZ27_19720"/>
<dbReference type="SUPFAM" id="SSF56112">
    <property type="entry name" value="Protein kinase-like (PK-like)"/>
    <property type="match status" value="1"/>
</dbReference>